<reference evidence="5" key="3">
    <citation type="submission" date="2015-02" db="UniProtKB">
        <authorList>
            <consortium name="EnsemblProtists"/>
        </authorList>
    </citation>
    <scope>IDENTIFICATION</scope>
    <source>
        <strain evidence="5">DAOM BR144</strain>
    </source>
</reference>
<reference evidence="6" key="2">
    <citation type="submission" date="2010-04" db="EMBL/GenBank/DDBJ databases">
        <authorList>
            <person name="Buell R."/>
            <person name="Hamilton J."/>
            <person name="Hostetler J."/>
        </authorList>
    </citation>
    <scope>NUCLEOTIDE SEQUENCE [LARGE SCALE GENOMIC DNA]</scope>
    <source>
        <strain evidence="6">DAOM:BR144</strain>
    </source>
</reference>
<evidence type="ECO:0000256" key="2">
    <source>
        <dbReference type="ARBA" id="ARBA00022723"/>
    </source>
</evidence>
<organism evidence="5 6">
    <name type="scientific">Globisporangium ultimum (strain ATCC 200006 / CBS 805.95 / DAOM BR144)</name>
    <name type="common">Pythium ultimum</name>
    <dbReference type="NCBI Taxonomy" id="431595"/>
    <lineage>
        <taxon>Eukaryota</taxon>
        <taxon>Sar</taxon>
        <taxon>Stramenopiles</taxon>
        <taxon>Oomycota</taxon>
        <taxon>Peronosporomycetes</taxon>
        <taxon>Pythiales</taxon>
        <taxon>Pythiaceae</taxon>
        <taxon>Globisporangium</taxon>
    </lineage>
</organism>
<dbReference type="VEuPathDB" id="FungiDB:PYU1_G011856"/>
<evidence type="ECO:0000313" key="6">
    <source>
        <dbReference type="Proteomes" id="UP000019132"/>
    </source>
</evidence>
<dbReference type="STRING" id="431595.K3X3T3"/>
<dbReference type="AlphaFoldDB" id="K3X3T3"/>
<evidence type="ECO:0000256" key="4">
    <source>
        <dbReference type="ARBA" id="ARBA00023004"/>
    </source>
</evidence>
<dbReference type="Proteomes" id="UP000019132">
    <property type="component" value="Unassembled WGS sequence"/>
</dbReference>
<dbReference type="GO" id="GO:0004497">
    <property type="term" value="F:monooxygenase activity"/>
    <property type="evidence" value="ECO:0007669"/>
    <property type="project" value="InterPro"/>
</dbReference>
<evidence type="ECO:0008006" key="7">
    <source>
        <dbReference type="Google" id="ProtNLM"/>
    </source>
</evidence>
<dbReference type="PRINTS" id="PR00463">
    <property type="entry name" value="EP450I"/>
</dbReference>
<keyword evidence="4" id="KW-0408">Iron</keyword>
<dbReference type="EnsemblProtists" id="PYU1_T011882">
    <property type="protein sequence ID" value="PYU1_T011882"/>
    <property type="gene ID" value="PYU1_G011856"/>
</dbReference>
<name>K3X3T3_GLOUD</name>
<keyword evidence="2" id="KW-0479">Metal-binding</keyword>
<keyword evidence="3" id="KW-0560">Oxidoreductase</keyword>
<evidence type="ECO:0000256" key="3">
    <source>
        <dbReference type="ARBA" id="ARBA00023002"/>
    </source>
</evidence>
<reference evidence="6" key="1">
    <citation type="journal article" date="2010" name="Genome Biol.">
        <title>Genome sequence of the necrotrophic plant pathogen Pythium ultimum reveals original pathogenicity mechanisms and effector repertoire.</title>
        <authorList>
            <person name="Levesque C.A."/>
            <person name="Brouwer H."/>
            <person name="Cano L."/>
            <person name="Hamilton J.P."/>
            <person name="Holt C."/>
            <person name="Huitema E."/>
            <person name="Raffaele S."/>
            <person name="Robideau G.P."/>
            <person name="Thines M."/>
            <person name="Win J."/>
            <person name="Zerillo M.M."/>
            <person name="Beakes G.W."/>
            <person name="Boore J.L."/>
            <person name="Busam D."/>
            <person name="Dumas B."/>
            <person name="Ferriera S."/>
            <person name="Fuerstenberg S.I."/>
            <person name="Gachon C.M."/>
            <person name="Gaulin E."/>
            <person name="Govers F."/>
            <person name="Grenville-Briggs L."/>
            <person name="Horner N."/>
            <person name="Hostetler J."/>
            <person name="Jiang R.H."/>
            <person name="Johnson J."/>
            <person name="Krajaejun T."/>
            <person name="Lin H."/>
            <person name="Meijer H.J."/>
            <person name="Moore B."/>
            <person name="Morris P."/>
            <person name="Phuntmart V."/>
            <person name="Puiu D."/>
            <person name="Shetty J."/>
            <person name="Stajich J.E."/>
            <person name="Tripathy S."/>
            <person name="Wawra S."/>
            <person name="van West P."/>
            <person name="Whitty B.R."/>
            <person name="Coutinho P.M."/>
            <person name="Henrissat B."/>
            <person name="Martin F."/>
            <person name="Thomas P.D."/>
            <person name="Tyler B.M."/>
            <person name="De Vries R.P."/>
            <person name="Kamoun S."/>
            <person name="Yandell M."/>
            <person name="Tisserat N."/>
            <person name="Buell C.R."/>
        </authorList>
    </citation>
    <scope>NUCLEOTIDE SEQUENCE</scope>
    <source>
        <strain evidence="6">DAOM:BR144</strain>
    </source>
</reference>
<dbReference type="InParanoid" id="K3X3T3"/>
<dbReference type="GO" id="GO:0016705">
    <property type="term" value="F:oxidoreductase activity, acting on paired donors, with incorporation or reduction of molecular oxygen"/>
    <property type="evidence" value="ECO:0007669"/>
    <property type="project" value="InterPro"/>
</dbReference>
<dbReference type="Gene3D" id="1.10.630.10">
    <property type="entry name" value="Cytochrome P450"/>
    <property type="match status" value="1"/>
</dbReference>
<dbReference type="SUPFAM" id="SSF48264">
    <property type="entry name" value="Cytochrome P450"/>
    <property type="match status" value="1"/>
</dbReference>
<dbReference type="HOGENOM" id="CLU_1196949_0_0_1"/>
<dbReference type="eggNOG" id="KOG0157">
    <property type="taxonomic scope" value="Eukaryota"/>
</dbReference>
<proteinExistence type="inferred from homology"/>
<accession>K3X3T3</accession>
<sequence length="232" mass="25733">MLVLAPQDLTYAQLANAALTVTLTPVAVKIIKSVRHKMRVTKQLAPIPGPKGHWLFGTMLDLVKNLPRIYEYQECTHGVLRRIPTSSTSDDDLAKRNDILSLFINKTCELDDAKKQGGTASILGIGTLRAVFVTFIIAGWDNTSSLITYLLYMLAQYPDMQQKVYDESSKLNKTALTYDDLKSLKYLDAVAMETLRVYPSLPFNTKVAAKDDRLPDGTSIPAGTQIITHRGT</sequence>
<keyword evidence="6" id="KW-1185">Reference proteome</keyword>
<dbReference type="EMBL" id="GL376637">
    <property type="status" value="NOT_ANNOTATED_CDS"/>
    <property type="molecule type" value="Genomic_DNA"/>
</dbReference>
<protein>
    <recommendedName>
        <fullName evidence="7">Cytochrome P450</fullName>
    </recommendedName>
</protein>
<evidence type="ECO:0000313" key="5">
    <source>
        <dbReference type="EnsemblProtists" id="PYU1_T011882"/>
    </source>
</evidence>
<dbReference type="InterPro" id="IPR001128">
    <property type="entry name" value="Cyt_P450"/>
</dbReference>
<dbReference type="InterPro" id="IPR036396">
    <property type="entry name" value="Cyt_P450_sf"/>
</dbReference>
<evidence type="ECO:0000256" key="1">
    <source>
        <dbReference type="ARBA" id="ARBA00010617"/>
    </source>
</evidence>
<dbReference type="GO" id="GO:0005506">
    <property type="term" value="F:iron ion binding"/>
    <property type="evidence" value="ECO:0007669"/>
    <property type="project" value="InterPro"/>
</dbReference>
<dbReference type="Pfam" id="PF00067">
    <property type="entry name" value="p450"/>
    <property type="match status" value="1"/>
</dbReference>
<dbReference type="PANTHER" id="PTHR24296">
    <property type="entry name" value="CYTOCHROME P450"/>
    <property type="match status" value="1"/>
</dbReference>
<comment type="similarity">
    <text evidence="1">Belongs to the cytochrome P450 family.</text>
</comment>
<dbReference type="GO" id="GO:0020037">
    <property type="term" value="F:heme binding"/>
    <property type="evidence" value="ECO:0007669"/>
    <property type="project" value="InterPro"/>
</dbReference>
<dbReference type="InterPro" id="IPR002401">
    <property type="entry name" value="Cyt_P450_E_grp-I"/>
</dbReference>